<sequence length="571" mass="66113">MKRQRAIELDRVKKTMLNIDWDDALGDEEVPELEIIATDKIPPREPTLSGYEPAVSVRSFRDNELDDHLKRQRSLLTRLGDKLADKGEKIRNRIGELEYEKQRRMFQQRTKMQDADNGCQILEKPKSSDVFMRASTASKDTSGQGTSGSKDVSRSTFAAHFSDNLKMGPQPVKLVNDKLQDLGRGSWISKANRDSIIEKNNVWRSLPRLSKCKVSLKNFYSESKDPKGDRRPNEAYGKGKPNESSPYLLVDDDDGDDDKVIGYETPRHWSLKASPLQSSSCRKKSDDKVINLDEDEPLSPMVVEEACELPEGLPEDIYYPSSDQSDGRDLVQVSLKDLKCLSPGEYLTSPVINFYIRYVQHHVFSADKTAANCHFFNTFFYKKLTEAVSYKGNDRDAYFVKFRRWWKGFDLFCKSYIFIPIHEDLHWSLVIICIPDKEDESGLTIIHLDSLGLHPRNLIFNNVKRFLREEWNYLNQDAPLDLPISAKVWRDLPNMINEAEVQVPQQKNDFDCGLFLLFFIRRFIEEAPQRLTLQDLKMIHKKWFKPEEASALRIKIWNILVDLFRKGNQTD</sequence>
<dbReference type="PANTHER" id="PTHR46915">
    <property type="entry name" value="UBIQUITIN-LIKE PROTEASE 4-RELATED"/>
    <property type="match status" value="1"/>
</dbReference>
<feature type="compositionally biased region" description="Basic and acidic residues" evidence="4">
    <location>
        <begin position="222"/>
        <end position="233"/>
    </location>
</feature>
<gene>
    <name evidence="6" type="ORF">ISN44_As06g010020</name>
</gene>
<evidence type="ECO:0000256" key="2">
    <source>
        <dbReference type="ARBA" id="ARBA00022801"/>
    </source>
</evidence>
<evidence type="ECO:0000256" key="3">
    <source>
        <dbReference type="ARBA" id="ARBA00022807"/>
    </source>
</evidence>
<evidence type="ECO:0000259" key="5">
    <source>
        <dbReference type="PROSITE" id="PS50600"/>
    </source>
</evidence>
<dbReference type="FunFam" id="3.30.310.130:FF:000010">
    <property type="entry name" value="Ubiquitin-like-specific protease 1C"/>
    <property type="match status" value="1"/>
</dbReference>
<dbReference type="PANTHER" id="PTHR46915:SF11">
    <property type="entry name" value="UBIQUITIN-LIKE-SPECIFIC PROTEASE 1C"/>
    <property type="match status" value="1"/>
</dbReference>
<evidence type="ECO:0000313" key="7">
    <source>
        <dbReference type="Proteomes" id="UP000694251"/>
    </source>
</evidence>
<dbReference type="GO" id="GO:0006508">
    <property type="term" value="P:proteolysis"/>
    <property type="evidence" value="ECO:0007669"/>
    <property type="project" value="UniProtKB-KW"/>
</dbReference>
<keyword evidence="7" id="KW-1185">Reference proteome</keyword>
<dbReference type="OrthoDB" id="442460at2759"/>
<keyword evidence="3" id="KW-0788">Thiol protease</keyword>
<keyword evidence="1 6" id="KW-0645">Protease</keyword>
<dbReference type="Pfam" id="PF02902">
    <property type="entry name" value="Peptidase_C48"/>
    <property type="match status" value="1"/>
</dbReference>
<name>A0A8T2CAI6_ARASU</name>
<feature type="domain" description="Ubiquitin-like protease family profile" evidence="5">
    <location>
        <begin position="331"/>
        <end position="523"/>
    </location>
</feature>
<evidence type="ECO:0000313" key="6">
    <source>
        <dbReference type="EMBL" id="KAG7596557.1"/>
    </source>
</evidence>
<organism evidence="6 7">
    <name type="scientific">Arabidopsis suecica</name>
    <name type="common">Swedish thale-cress</name>
    <name type="synonym">Cardaminopsis suecica</name>
    <dbReference type="NCBI Taxonomy" id="45249"/>
    <lineage>
        <taxon>Eukaryota</taxon>
        <taxon>Viridiplantae</taxon>
        <taxon>Streptophyta</taxon>
        <taxon>Embryophyta</taxon>
        <taxon>Tracheophyta</taxon>
        <taxon>Spermatophyta</taxon>
        <taxon>Magnoliopsida</taxon>
        <taxon>eudicotyledons</taxon>
        <taxon>Gunneridae</taxon>
        <taxon>Pentapetalae</taxon>
        <taxon>rosids</taxon>
        <taxon>malvids</taxon>
        <taxon>Brassicales</taxon>
        <taxon>Brassicaceae</taxon>
        <taxon>Camelineae</taxon>
        <taxon>Arabidopsis</taxon>
    </lineage>
</organism>
<keyword evidence="2" id="KW-0378">Hydrolase</keyword>
<evidence type="ECO:0000256" key="1">
    <source>
        <dbReference type="ARBA" id="ARBA00022670"/>
    </source>
</evidence>
<feature type="region of interest" description="Disordered" evidence="4">
    <location>
        <begin position="221"/>
        <end position="260"/>
    </location>
</feature>
<dbReference type="AlphaFoldDB" id="A0A8T2CAI6"/>
<dbReference type="PROSITE" id="PS50600">
    <property type="entry name" value="ULP_PROTEASE"/>
    <property type="match status" value="1"/>
</dbReference>
<dbReference type="GO" id="GO:0008234">
    <property type="term" value="F:cysteine-type peptidase activity"/>
    <property type="evidence" value="ECO:0007669"/>
    <property type="project" value="UniProtKB-KW"/>
</dbReference>
<dbReference type="Proteomes" id="UP000694251">
    <property type="component" value="Chromosome 6"/>
</dbReference>
<comment type="caution">
    <text evidence="6">The sequence shown here is derived from an EMBL/GenBank/DDBJ whole genome shotgun (WGS) entry which is preliminary data.</text>
</comment>
<dbReference type="InterPro" id="IPR003653">
    <property type="entry name" value="Peptidase_C48_C"/>
</dbReference>
<accession>A0A8T2CAI6</accession>
<reference evidence="6 7" key="1">
    <citation type="submission" date="2020-12" db="EMBL/GenBank/DDBJ databases">
        <title>Concerted genomic and epigenomic changes stabilize Arabidopsis allopolyploids.</title>
        <authorList>
            <person name="Chen Z."/>
        </authorList>
    </citation>
    <scope>NUCLEOTIDE SEQUENCE [LARGE SCALE GENOMIC DNA]</scope>
    <source>
        <strain evidence="6">As9502</strain>
        <tissue evidence="6">Leaf</tissue>
    </source>
</reference>
<protein>
    <submittedName>
        <fullName evidence="6">Ulp1 protease family C-terminal catalytic domain</fullName>
    </submittedName>
</protein>
<dbReference type="EMBL" id="JAEFBJ010000006">
    <property type="protein sequence ID" value="KAG7596557.1"/>
    <property type="molecule type" value="Genomic_DNA"/>
</dbReference>
<evidence type="ECO:0000256" key="4">
    <source>
        <dbReference type="SAM" id="MobiDB-lite"/>
    </source>
</evidence>
<proteinExistence type="predicted"/>